<proteinExistence type="predicted"/>
<gene>
    <name evidence="1" type="ORF">METZ01_LOCUS111958</name>
</gene>
<name>A0A381X2X0_9ZZZZ</name>
<sequence length="50" mass="5863">MQSFQKSTVVDEEYDSHPLKVTAECAYQVLNPEEHGLGLYQNEDSYYYWG</sequence>
<dbReference type="EMBL" id="UINC01013727">
    <property type="protein sequence ID" value="SVA59104.1"/>
    <property type="molecule type" value="Genomic_DNA"/>
</dbReference>
<evidence type="ECO:0000313" key="1">
    <source>
        <dbReference type="EMBL" id="SVA59104.1"/>
    </source>
</evidence>
<dbReference type="AlphaFoldDB" id="A0A381X2X0"/>
<protein>
    <submittedName>
        <fullName evidence="1">Uncharacterized protein</fullName>
    </submittedName>
</protein>
<reference evidence="1" key="1">
    <citation type="submission" date="2018-05" db="EMBL/GenBank/DDBJ databases">
        <authorList>
            <person name="Lanie J.A."/>
            <person name="Ng W.-L."/>
            <person name="Kazmierczak K.M."/>
            <person name="Andrzejewski T.M."/>
            <person name="Davidsen T.M."/>
            <person name="Wayne K.J."/>
            <person name="Tettelin H."/>
            <person name="Glass J.I."/>
            <person name="Rusch D."/>
            <person name="Podicherti R."/>
            <person name="Tsui H.-C.T."/>
            <person name="Winkler M.E."/>
        </authorList>
    </citation>
    <scope>NUCLEOTIDE SEQUENCE</scope>
</reference>
<accession>A0A381X2X0</accession>
<organism evidence="1">
    <name type="scientific">marine metagenome</name>
    <dbReference type="NCBI Taxonomy" id="408172"/>
    <lineage>
        <taxon>unclassified sequences</taxon>
        <taxon>metagenomes</taxon>
        <taxon>ecological metagenomes</taxon>
    </lineage>
</organism>